<gene>
    <name evidence="4" type="ORF">HGG74_01650</name>
</gene>
<dbReference type="PANTHER" id="PTHR43046:SF16">
    <property type="entry name" value="ADP-RIBOSE PYROPHOSPHATASE YJHB-RELATED"/>
    <property type="match status" value="1"/>
</dbReference>
<evidence type="ECO:0000259" key="3">
    <source>
        <dbReference type="PROSITE" id="PS51462"/>
    </source>
</evidence>
<accession>A0A7X6K392</accession>
<dbReference type="RefSeq" id="WP_168484585.1">
    <property type="nucleotide sequence ID" value="NZ_JAAZSQ010000001.1"/>
</dbReference>
<dbReference type="GO" id="GO:0016787">
    <property type="term" value="F:hydrolase activity"/>
    <property type="evidence" value="ECO:0007669"/>
    <property type="project" value="UniProtKB-KW"/>
</dbReference>
<evidence type="ECO:0000256" key="1">
    <source>
        <dbReference type="ARBA" id="ARBA00001946"/>
    </source>
</evidence>
<dbReference type="Proteomes" id="UP000544090">
    <property type="component" value="Unassembled WGS sequence"/>
</dbReference>
<dbReference type="EMBL" id="JAAZSQ010000001">
    <property type="protein sequence ID" value="NKX53260.1"/>
    <property type="molecule type" value="Genomic_DNA"/>
</dbReference>
<dbReference type="CDD" id="cd18879">
    <property type="entry name" value="NUDIX_Hydrolase"/>
    <property type="match status" value="1"/>
</dbReference>
<proteinExistence type="predicted"/>
<evidence type="ECO:0000313" key="5">
    <source>
        <dbReference type="Proteomes" id="UP000544090"/>
    </source>
</evidence>
<comment type="caution">
    <text evidence="4">The sequence shown here is derived from an EMBL/GenBank/DDBJ whole genome shotgun (WGS) entry which is preliminary data.</text>
</comment>
<dbReference type="AlphaFoldDB" id="A0A7X6K392"/>
<dbReference type="SUPFAM" id="SSF55811">
    <property type="entry name" value="Nudix"/>
    <property type="match status" value="1"/>
</dbReference>
<keyword evidence="2" id="KW-0378">Hydrolase</keyword>
<dbReference type="Gene3D" id="3.90.79.10">
    <property type="entry name" value="Nucleoside Triphosphate Pyrophosphohydrolase"/>
    <property type="match status" value="1"/>
</dbReference>
<protein>
    <submittedName>
        <fullName evidence="4">NUDIX domain-containing protein</fullName>
    </submittedName>
</protein>
<sequence>MPTPDFILQLRAKIGHDLLWLPGVTAVVLDDAGRVLLCQRADTLCWTLVTGILDPGEHPARGAVREVLEETAVVAEVEHLAEVHAGGPMQFVNGDHAQFLNLTFRCRYVSGSARVNDDESAQVRWFGLDELPRLPDYHRDRLHAALRATGVPEFVR</sequence>
<keyword evidence="5" id="KW-1185">Reference proteome</keyword>
<feature type="domain" description="Nudix hydrolase" evidence="3">
    <location>
        <begin position="19"/>
        <end position="148"/>
    </location>
</feature>
<dbReference type="InterPro" id="IPR000086">
    <property type="entry name" value="NUDIX_hydrolase_dom"/>
</dbReference>
<dbReference type="PROSITE" id="PS51462">
    <property type="entry name" value="NUDIX"/>
    <property type="match status" value="1"/>
</dbReference>
<reference evidence="4 5" key="1">
    <citation type="submission" date="2020-04" db="EMBL/GenBank/DDBJ databases">
        <title>Arthrobacter sp. nov.</title>
        <authorList>
            <person name="Liu S."/>
        </authorList>
    </citation>
    <scope>NUCLEOTIDE SEQUENCE [LARGE SCALE GENOMIC DNA]</scope>
    <source>
        <strain evidence="4 5">E918</strain>
    </source>
</reference>
<name>A0A7X6K392_9MICC</name>
<dbReference type="InterPro" id="IPR015797">
    <property type="entry name" value="NUDIX_hydrolase-like_dom_sf"/>
</dbReference>
<organism evidence="4 5">
    <name type="scientific">Arthrobacter mobilis</name>
    <dbReference type="NCBI Taxonomy" id="2724944"/>
    <lineage>
        <taxon>Bacteria</taxon>
        <taxon>Bacillati</taxon>
        <taxon>Actinomycetota</taxon>
        <taxon>Actinomycetes</taxon>
        <taxon>Micrococcales</taxon>
        <taxon>Micrococcaceae</taxon>
        <taxon>Arthrobacter</taxon>
    </lineage>
</organism>
<evidence type="ECO:0000313" key="4">
    <source>
        <dbReference type="EMBL" id="NKX53260.1"/>
    </source>
</evidence>
<dbReference type="PANTHER" id="PTHR43046">
    <property type="entry name" value="GDP-MANNOSE MANNOSYL HYDROLASE"/>
    <property type="match status" value="1"/>
</dbReference>
<evidence type="ECO:0000256" key="2">
    <source>
        <dbReference type="ARBA" id="ARBA00022801"/>
    </source>
</evidence>
<dbReference type="Pfam" id="PF00293">
    <property type="entry name" value="NUDIX"/>
    <property type="match status" value="1"/>
</dbReference>
<comment type="cofactor">
    <cofactor evidence="1">
        <name>Mg(2+)</name>
        <dbReference type="ChEBI" id="CHEBI:18420"/>
    </cofactor>
</comment>